<evidence type="ECO:0008006" key="3">
    <source>
        <dbReference type="Google" id="ProtNLM"/>
    </source>
</evidence>
<evidence type="ECO:0000313" key="2">
    <source>
        <dbReference type="Proteomes" id="UP000680656"/>
    </source>
</evidence>
<dbReference type="Proteomes" id="UP000680656">
    <property type="component" value="Chromosome"/>
</dbReference>
<dbReference type="KEGG" id="mrtj:KHC33_03395"/>
<dbReference type="Gene3D" id="3.40.50.850">
    <property type="entry name" value="Isochorismatase-like"/>
    <property type="match status" value="1"/>
</dbReference>
<dbReference type="AlphaFoldDB" id="A0A8E7EKD7"/>
<reference evidence="1 2" key="1">
    <citation type="submission" date="2021-05" db="EMBL/GenBank/DDBJ databases">
        <title>A novel Methanospirillum isolate from a pyrite-forming mixed culture.</title>
        <authorList>
            <person name="Bunk B."/>
            <person name="Sproer C."/>
            <person name="Spring S."/>
            <person name="Pester M."/>
        </authorList>
    </citation>
    <scope>NUCLEOTIDE SEQUENCE [LARGE SCALE GENOMIC DNA]</scope>
    <source>
        <strain evidence="1 2">J.3.6.1-F.2.7.3</strain>
    </source>
</reference>
<keyword evidence="2" id="KW-1185">Reference proteome</keyword>
<dbReference type="EMBL" id="CP075546">
    <property type="protein sequence ID" value="QVV89581.1"/>
    <property type="molecule type" value="Genomic_DNA"/>
</dbReference>
<gene>
    <name evidence="1" type="ORF">KHC33_03395</name>
</gene>
<dbReference type="SUPFAM" id="SSF52499">
    <property type="entry name" value="Isochorismatase-like hydrolases"/>
    <property type="match status" value="1"/>
</dbReference>
<dbReference type="RefSeq" id="WP_214420373.1">
    <property type="nucleotide sequence ID" value="NZ_CP075546.1"/>
</dbReference>
<name>A0A8E7EKD7_9EURY</name>
<organism evidence="1 2">
    <name type="scientific">Methanospirillum purgamenti</name>
    <dbReference type="NCBI Taxonomy" id="2834276"/>
    <lineage>
        <taxon>Archaea</taxon>
        <taxon>Methanobacteriati</taxon>
        <taxon>Methanobacteriota</taxon>
        <taxon>Stenosarchaea group</taxon>
        <taxon>Methanomicrobia</taxon>
        <taxon>Methanomicrobiales</taxon>
        <taxon>Methanospirillaceae</taxon>
        <taxon>Methanospirillum</taxon>
    </lineage>
</organism>
<evidence type="ECO:0000313" key="1">
    <source>
        <dbReference type="EMBL" id="QVV89581.1"/>
    </source>
</evidence>
<dbReference type="InterPro" id="IPR036380">
    <property type="entry name" value="Isochorismatase-like_sf"/>
</dbReference>
<sequence length="235" mass="27123">MNNIQPIRILQIGDMQKGFTKKSGNLYVSGAEDILGPAQEFLKKIPKSAFSYTFVILDTHFSEEYAESEEAKEFPLHCEYQTDDWELSLDVSGLPETWYLMKNQFPMWSELKGQVISFTNPDRIVAYESLFHFVDDPRHPRQVIPRDSFIHSIAPEQDPANIEVTLFGVASDFCNRFAMEGWLERGAKVTIVEDLTKGIHKETFFVLGECQYLKYLPDQLRTVTSQDLLRELDIL</sequence>
<proteinExistence type="predicted"/>
<protein>
    <recommendedName>
        <fullName evidence="3">Cysteine hydrolase</fullName>
    </recommendedName>
</protein>
<dbReference type="GeneID" id="65096197"/>
<accession>A0A8E7EKD7</accession>